<evidence type="ECO:0000259" key="1">
    <source>
        <dbReference type="Pfam" id="PF05699"/>
    </source>
</evidence>
<dbReference type="PANTHER" id="PTHR40866:SF1">
    <property type="entry name" value="BED-TYPE DOMAIN-CONTAINING PROTEIN"/>
    <property type="match status" value="1"/>
</dbReference>
<dbReference type="EMBL" id="JH159162">
    <property type="protein sequence ID" value="EGZ07702.1"/>
    <property type="molecule type" value="Genomic_DNA"/>
</dbReference>
<dbReference type="InterPro" id="IPR008906">
    <property type="entry name" value="HATC_C_dom"/>
</dbReference>
<dbReference type="GeneID" id="20647962"/>
<accession>G5AAS3</accession>
<dbReference type="KEGG" id="psoj:PHYSODRAFT_340757"/>
<dbReference type="GO" id="GO:0046983">
    <property type="term" value="F:protein dimerization activity"/>
    <property type="evidence" value="ECO:0007669"/>
    <property type="project" value="InterPro"/>
</dbReference>
<dbReference type="OMA" id="CNSIRTQ"/>
<dbReference type="PANTHER" id="PTHR40866">
    <property type="entry name" value="BED-TYPE DOMAIN-CONTAINING PROTEIN"/>
    <property type="match status" value="1"/>
</dbReference>
<sequence length="527" mass="59433">MSFAVANRDLVDALFEQVSDTQFKCKLCNSIRTQAPRRGYTNLVDHLARSHARVAVESAFDEVQRAGVLSSAFVDVSPVAMNTFCWVEWTVMENRDLSFCEHKYVRKNSKLNKLSKPTMILCMEGYEELVRDNIVEKFRGKRVGFAFDAWTCNGYHFVAIIAVVEKAGLGGKSREQFLLLFEPIDPKHYDAKKKLFHADAIIEFFYVALDRYRIDANQLCFLVGDNASVNGSIGRKIDLPLVGCASHRLNLAVEQHLALYDAEVTKVEKLMRYLRTSKVRSVLHKLNGPTPLLNNTTRWSSTYLMLKRYKSIAKFIDSSSPELAPLLPTPEEHSVCLKLQNADGVTLRDVRVLFDKLLDEFESAGSCTKDLAIGAKVVAVPDFENGIVKVQDGRSKELTKAKTRALARFARTETDVGEDEAGGALGFAEAALHERRVSAEPQYGDLAWIPPTSDDVERLFSQAGMVYSDQRMSMLPDTLELILFLRFNRSLWNEVSVAQVLRRQEQSRKRKCQLTLFEDGQALLLVA</sequence>
<dbReference type="RefSeq" id="XP_009537268.1">
    <property type="nucleotide sequence ID" value="XM_009538973.1"/>
</dbReference>
<protein>
    <recommendedName>
        <fullName evidence="1">HAT C-terminal dimerisation domain-containing protein</fullName>
    </recommendedName>
</protein>
<dbReference type="Proteomes" id="UP000002640">
    <property type="component" value="Unassembled WGS sequence"/>
</dbReference>
<dbReference type="InterPro" id="IPR012337">
    <property type="entry name" value="RNaseH-like_sf"/>
</dbReference>
<proteinExistence type="predicted"/>
<dbReference type="AlphaFoldDB" id="G5AAS3"/>
<gene>
    <name evidence="2" type="ORF">PHYSODRAFT_340757</name>
</gene>
<organism evidence="2 3">
    <name type="scientific">Phytophthora sojae (strain P6497)</name>
    <name type="common">Soybean stem and root rot agent</name>
    <name type="synonym">Phytophthora megasperma f. sp. glycines</name>
    <dbReference type="NCBI Taxonomy" id="1094619"/>
    <lineage>
        <taxon>Eukaryota</taxon>
        <taxon>Sar</taxon>
        <taxon>Stramenopiles</taxon>
        <taxon>Oomycota</taxon>
        <taxon>Peronosporomycetes</taxon>
        <taxon>Peronosporales</taxon>
        <taxon>Peronosporaceae</taxon>
        <taxon>Phytophthora</taxon>
    </lineage>
</organism>
<feature type="domain" description="HAT C-terminal dimerisation" evidence="1">
    <location>
        <begin position="449"/>
        <end position="488"/>
    </location>
</feature>
<evidence type="ECO:0000313" key="3">
    <source>
        <dbReference type="Proteomes" id="UP000002640"/>
    </source>
</evidence>
<evidence type="ECO:0000313" key="2">
    <source>
        <dbReference type="EMBL" id="EGZ07702.1"/>
    </source>
</evidence>
<dbReference type="Pfam" id="PF05699">
    <property type="entry name" value="Dimer_Tnp_hAT"/>
    <property type="match status" value="1"/>
</dbReference>
<name>G5AAS3_PHYSP</name>
<keyword evidence="3" id="KW-1185">Reference proteome</keyword>
<dbReference type="SUPFAM" id="SSF53098">
    <property type="entry name" value="Ribonuclease H-like"/>
    <property type="match status" value="2"/>
</dbReference>
<dbReference type="InParanoid" id="G5AAS3"/>
<reference evidence="2 3" key="1">
    <citation type="journal article" date="2006" name="Science">
        <title>Phytophthora genome sequences uncover evolutionary origins and mechanisms of pathogenesis.</title>
        <authorList>
            <person name="Tyler B.M."/>
            <person name="Tripathy S."/>
            <person name="Zhang X."/>
            <person name="Dehal P."/>
            <person name="Jiang R.H."/>
            <person name="Aerts A."/>
            <person name="Arredondo F.D."/>
            <person name="Baxter L."/>
            <person name="Bensasson D."/>
            <person name="Beynon J.L."/>
            <person name="Chapman J."/>
            <person name="Damasceno C.M."/>
            <person name="Dorrance A.E."/>
            <person name="Dou D."/>
            <person name="Dickerman A.W."/>
            <person name="Dubchak I.L."/>
            <person name="Garbelotto M."/>
            <person name="Gijzen M."/>
            <person name="Gordon S.G."/>
            <person name="Govers F."/>
            <person name="Grunwald N.J."/>
            <person name="Huang W."/>
            <person name="Ivors K.L."/>
            <person name="Jones R.W."/>
            <person name="Kamoun S."/>
            <person name="Krampis K."/>
            <person name="Lamour K.H."/>
            <person name="Lee M.K."/>
            <person name="McDonald W.H."/>
            <person name="Medina M."/>
            <person name="Meijer H.J."/>
            <person name="Nordberg E.K."/>
            <person name="Maclean D.J."/>
            <person name="Ospina-Giraldo M.D."/>
            <person name="Morris P.F."/>
            <person name="Phuntumart V."/>
            <person name="Putnam N.H."/>
            <person name="Rash S."/>
            <person name="Rose J.K."/>
            <person name="Sakihama Y."/>
            <person name="Salamov A.A."/>
            <person name="Savidor A."/>
            <person name="Scheuring C.F."/>
            <person name="Smith B.M."/>
            <person name="Sobral B.W."/>
            <person name="Terry A."/>
            <person name="Torto-Alalibo T.A."/>
            <person name="Win J."/>
            <person name="Xu Z."/>
            <person name="Zhang H."/>
            <person name="Grigoriev I.V."/>
            <person name="Rokhsar D.S."/>
            <person name="Boore J.L."/>
        </authorList>
    </citation>
    <scope>NUCLEOTIDE SEQUENCE [LARGE SCALE GENOMIC DNA]</scope>
    <source>
        <strain evidence="2 3">P6497</strain>
    </source>
</reference>